<organism evidence="9 10">
    <name type="scientific">Fusarium oxysporum f. sp. rapae</name>
    <dbReference type="NCBI Taxonomy" id="485398"/>
    <lineage>
        <taxon>Eukaryota</taxon>
        <taxon>Fungi</taxon>
        <taxon>Dikarya</taxon>
        <taxon>Ascomycota</taxon>
        <taxon>Pezizomycotina</taxon>
        <taxon>Sordariomycetes</taxon>
        <taxon>Hypocreomycetidae</taxon>
        <taxon>Hypocreales</taxon>
        <taxon>Nectriaceae</taxon>
        <taxon>Fusarium</taxon>
        <taxon>Fusarium oxysporum species complex</taxon>
    </lineage>
</organism>
<keyword evidence="5" id="KW-0496">Mitochondrion</keyword>
<dbReference type="Proteomes" id="UP000694050">
    <property type="component" value="Unassembled WGS sequence"/>
</dbReference>
<evidence type="ECO:0000313" key="10">
    <source>
        <dbReference type="Proteomes" id="UP000694050"/>
    </source>
</evidence>
<accession>A0A8J5NRC6</accession>
<feature type="compositionally biased region" description="Polar residues" evidence="7">
    <location>
        <begin position="79"/>
        <end position="90"/>
    </location>
</feature>
<proteinExistence type="predicted"/>
<comment type="caution">
    <text evidence="9">The sequence shown here is derived from an EMBL/GenBank/DDBJ whole genome shotgun (WGS) entry which is preliminary data.</text>
</comment>
<feature type="compositionally biased region" description="Polar residues" evidence="7">
    <location>
        <begin position="56"/>
        <end position="65"/>
    </location>
</feature>
<reference evidence="9" key="1">
    <citation type="submission" date="2021-04" db="EMBL/GenBank/DDBJ databases">
        <title>First draft genome resource for Brassicaceae pathogens Fusarium oxysporum f. sp. raphani and Fusarium oxysporum f. sp. rapae.</title>
        <authorList>
            <person name="Asai S."/>
        </authorList>
    </citation>
    <scope>NUCLEOTIDE SEQUENCE</scope>
    <source>
        <strain evidence="9">Tf1208</strain>
    </source>
</reference>
<dbReference type="PANTHER" id="PTHR48182:SF2">
    <property type="entry name" value="PROTEIN SERAC1"/>
    <property type="match status" value="1"/>
</dbReference>
<dbReference type="GO" id="GO:0005739">
    <property type="term" value="C:mitochondrion"/>
    <property type="evidence" value="ECO:0007669"/>
    <property type="project" value="UniProtKB-SubCell"/>
</dbReference>
<evidence type="ECO:0000256" key="1">
    <source>
        <dbReference type="ARBA" id="ARBA00004173"/>
    </source>
</evidence>
<keyword evidence="4" id="KW-0256">Endoplasmic reticulum</keyword>
<evidence type="ECO:0000259" key="8">
    <source>
        <dbReference type="Pfam" id="PF05057"/>
    </source>
</evidence>
<feature type="region of interest" description="Disordered" evidence="7">
    <location>
        <begin position="56"/>
        <end position="90"/>
    </location>
</feature>
<evidence type="ECO:0000256" key="3">
    <source>
        <dbReference type="ARBA" id="ARBA00004370"/>
    </source>
</evidence>
<gene>
    <name evidence="9" type="ORF">Forpe1208_v009632</name>
</gene>
<dbReference type="AlphaFoldDB" id="A0A8J5NRC6"/>
<dbReference type="GO" id="GO:0005783">
    <property type="term" value="C:endoplasmic reticulum"/>
    <property type="evidence" value="ECO:0007669"/>
    <property type="project" value="UniProtKB-SubCell"/>
</dbReference>
<name>A0A8J5NRC6_FUSOX</name>
<evidence type="ECO:0000256" key="7">
    <source>
        <dbReference type="SAM" id="MobiDB-lite"/>
    </source>
</evidence>
<evidence type="ECO:0000256" key="2">
    <source>
        <dbReference type="ARBA" id="ARBA00004240"/>
    </source>
</evidence>
<dbReference type="InterPro" id="IPR052374">
    <property type="entry name" value="SERAC1"/>
</dbReference>
<dbReference type="EMBL" id="JAELUQ010000007">
    <property type="protein sequence ID" value="KAG7411526.1"/>
    <property type="molecule type" value="Genomic_DNA"/>
</dbReference>
<evidence type="ECO:0000256" key="4">
    <source>
        <dbReference type="ARBA" id="ARBA00022824"/>
    </source>
</evidence>
<dbReference type="GO" id="GO:0016020">
    <property type="term" value="C:membrane"/>
    <property type="evidence" value="ECO:0007669"/>
    <property type="project" value="UniProtKB-SubCell"/>
</dbReference>
<dbReference type="PANTHER" id="PTHR48182">
    <property type="entry name" value="PROTEIN SERAC1"/>
    <property type="match status" value="1"/>
</dbReference>
<comment type="subcellular location">
    <subcellularLocation>
        <location evidence="2">Endoplasmic reticulum</location>
    </subcellularLocation>
    <subcellularLocation>
        <location evidence="3">Membrane</location>
    </subcellularLocation>
    <subcellularLocation>
        <location evidence="1">Mitochondrion</location>
    </subcellularLocation>
</comment>
<feature type="domain" description="DUF676" evidence="8">
    <location>
        <begin position="101"/>
        <end position="228"/>
    </location>
</feature>
<evidence type="ECO:0000256" key="6">
    <source>
        <dbReference type="ARBA" id="ARBA00023136"/>
    </source>
</evidence>
<sequence>MPLQSKRTLKVHEIPAGTSEKQYLDFIEHLCTKPQKTPKSHLARVIKRFKGKSKSPVVTSASASTDELDEDAKSKDETQLTPPASSSRSEGLNAKFDICAVHGQGGNAMDTWTADNGQMWLRDFLPEHEKFKDSRIMTFGYDWDVTDRSTVMELENWAESLLRSLDEVRTGDEEKKRPLLLVCHSLGGLVVRKAMTHLNPTINLQNIKLSQFGIIFLATPHSGSTIADWNNFLVATAHAVGGVRTQAVEKLRSFNPASVWDTAGFLNLEPCPPFQCFAEGRKMRVKGMDQHVVTQSSATLGKKQAYQIMNVDHVTICKFDSRLGPYLTISMAVLKLLNEVTTGGIQQPKASDRRMFGQPRFLAHAYPPDRGFWWEGTELNDIQHQLTSTKPFVGRSVELSTLESSLAGDGTRPSLTVIKGIAGISKTELLLQFAAAQRDRRNIFFLGSQDRETIDSVLSKLSTRIGFDMMEGPAENQERWRSTPVAERIQIFIAWLGDRCNRESLFIIDDIEAFGYSNISVILKYPAQHTLISTRDSNLKRADRVFREVRLSPLGHDDTVRILQSTLESLSANPVFSDGLGSIARTIQGHPLAARNAIPFAMDYLVTYESPSAAFSQLFESQDPEERRVFLEFNFEGRSLWEAFDTSLERLELQENTQSAASLLQILPFLSCDNDWVDDFLKMDKRLPLDCERELPYMAVLKSGYTVMSNWLSKLRGVSFYLQNDSSNNAKSLNIHPLMFQYLLLHMDEQRRVSLTRQLLHLFYNIVSTAAEREVQIKPHVQHCVQVCRGLGVSLNALDLPEGVLKWVMWLLEEREEIQELEDSEVGENPFNDPVDLPHGSVDDFVSLCFEMREKLQGHGNMMSEGSAPYKMITDCKTAYKEVRRHIGAHESVPESCKSNLIEAIAVFEDMVRSRSPYPEFILELEGFKGTLQKDI</sequence>
<evidence type="ECO:0000313" key="9">
    <source>
        <dbReference type="EMBL" id="KAG7411526.1"/>
    </source>
</evidence>
<dbReference type="InterPro" id="IPR007751">
    <property type="entry name" value="DUF676_lipase-like"/>
</dbReference>
<dbReference type="Pfam" id="PF05057">
    <property type="entry name" value="DUF676"/>
    <property type="match status" value="1"/>
</dbReference>
<keyword evidence="6" id="KW-0472">Membrane</keyword>
<protein>
    <submittedName>
        <fullName evidence="9">Protein SERAC1</fullName>
    </submittedName>
</protein>
<evidence type="ECO:0000256" key="5">
    <source>
        <dbReference type="ARBA" id="ARBA00023128"/>
    </source>
</evidence>